<dbReference type="PANTHER" id="PTHR10578:SF146">
    <property type="entry name" value="OXIDASE, PUTATIVE-RELATED"/>
    <property type="match status" value="1"/>
</dbReference>
<dbReference type="Proteomes" id="UP000759131">
    <property type="component" value="Unassembled WGS sequence"/>
</dbReference>
<dbReference type="PANTHER" id="PTHR10578">
    <property type="entry name" value="S -2-HYDROXY-ACID OXIDASE-RELATED"/>
    <property type="match status" value="1"/>
</dbReference>
<feature type="non-terminal residue" evidence="4">
    <location>
        <position position="73"/>
    </location>
</feature>
<dbReference type="PROSITE" id="PS51349">
    <property type="entry name" value="FMN_HYDROXY_ACID_DH_2"/>
    <property type="match status" value="1"/>
</dbReference>
<dbReference type="InterPro" id="IPR037396">
    <property type="entry name" value="FMN_HAD"/>
</dbReference>
<keyword evidence="5" id="KW-1185">Reference proteome</keyword>
<reference evidence="4" key="1">
    <citation type="submission" date="2020-11" db="EMBL/GenBank/DDBJ databases">
        <authorList>
            <person name="Tran Van P."/>
        </authorList>
    </citation>
    <scope>NUCLEOTIDE SEQUENCE</scope>
</reference>
<evidence type="ECO:0000313" key="4">
    <source>
        <dbReference type="EMBL" id="CAD7648495.1"/>
    </source>
</evidence>
<dbReference type="SUPFAM" id="SSF51395">
    <property type="entry name" value="FMN-linked oxidoreductases"/>
    <property type="match status" value="1"/>
</dbReference>
<organism evidence="4">
    <name type="scientific">Medioppia subpectinata</name>
    <dbReference type="NCBI Taxonomy" id="1979941"/>
    <lineage>
        <taxon>Eukaryota</taxon>
        <taxon>Metazoa</taxon>
        <taxon>Ecdysozoa</taxon>
        <taxon>Arthropoda</taxon>
        <taxon>Chelicerata</taxon>
        <taxon>Arachnida</taxon>
        <taxon>Acari</taxon>
        <taxon>Acariformes</taxon>
        <taxon>Sarcoptiformes</taxon>
        <taxon>Oribatida</taxon>
        <taxon>Brachypylina</taxon>
        <taxon>Oppioidea</taxon>
        <taxon>Oppiidae</taxon>
        <taxon>Medioppia</taxon>
    </lineage>
</organism>
<dbReference type="EMBL" id="CAJPIZ010043653">
    <property type="protein sequence ID" value="CAG2122014.1"/>
    <property type="molecule type" value="Genomic_DNA"/>
</dbReference>
<accession>A0A7R9QK32</accession>
<gene>
    <name evidence="4" type="ORF">OSB1V03_LOCUS21960</name>
</gene>
<dbReference type="GO" id="GO:0016491">
    <property type="term" value="F:oxidoreductase activity"/>
    <property type="evidence" value="ECO:0007669"/>
    <property type="project" value="UniProtKB-KW"/>
</dbReference>
<dbReference type="Gene3D" id="3.20.20.70">
    <property type="entry name" value="Aldolase class I"/>
    <property type="match status" value="1"/>
</dbReference>
<dbReference type="EMBL" id="OC898228">
    <property type="protein sequence ID" value="CAD7648495.1"/>
    <property type="molecule type" value="Genomic_DNA"/>
</dbReference>
<dbReference type="Pfam" id="PF01070">
    <property type="entry name" value="FMN_dh"/>
    <property type="match status" value="1"/>
</dbReference>
<dbReference type="OrthoDB" id="25826at2759"/>
<dbReference type="AlphaFoldDB" id="A0A7R9QK32"/>
<protein>
    <recommendedName>
        <fullName evidence="3">FMN hydroxy acid dehydrogenase domain-containing protein</fullName>
    </recommendedName>
</protein>
<dbReference type="InterPro" id="IPR013785">
    <property type="entry name" value="Aldolase_TIM"/>
</dbReference>
<proteinExistence type="predicted"/>
<keyword evidence="2" id="KW-0560">Oxidoreductase</keyword>
<evidence type="ECO:0000256" key="2">
    <source>
        <dbReference type="ARBA" id="ARBA00023002"/>
    </source>
</evidence>
<comment type="cofactor">
    <cofactor evidence="1">
        <name>FMN</name>
        <dbReference type="ChEBI" id="CHEBI:58210"/>
    </cofactor>
</comment>
<feature type="domain" description="FMN hydroxy acid dehydrogenase" evidence="3">
    <location>
        <begin position="1"/>
        <end position="66"/>
    </location>
</feature>
<evidence type="ECO:0000256" key="1">
    <source>
        <dbReference type="ARBA" id="ARBA00001917"/>
    </source>
</evidence>
<sequence length="73" mass="7996">VIKALALGARAVFIGRPILWGLCYDGVNGVEEVFAILRKELDMALALSGCSRLSHLSEKPSLIVSQNYYKSML</sequence>
<name>A0A7R9QK32_9ACAR</name>
<evidence type="ECO:0000259" key="3">
    <source>
        <dbReference type="PROSITE" id="PS51349"/>
    </source>
</evidence>
<evidence type="ECO:0000313" key="5">
    <source>
        <dbReference type="Proteomes" id="UP000759131"/>
    </source>
</evidence>
<dbReference type="InterPro" id="IPR000262">
    <property type="entry name" value="FMN-dep_DH"/>
</dbReference>